<sequence length="126" mass="14216">MIIIGHPWVKSQQFCKVFSIEEIEKSDPKHIVLLEPFVDSHDYASYCQENNIEYAIVANSLDDALFANALGAKYMICEEEIALMVTPIAQEYLFDTRILVLIHSEKEIPKIARGGVDGVIFPEAIC</sequence>
<protein>
    <recommendedName>
        <fullName evidence="2">Indole-3-glycerol-phosphate synthase</fullName>
    </recommendedName>
</protein>
<organism evidence="1">
    <name type="scientific">hydrothermal vent metagenome</name>
    <dbReference type="NCBI Taxonomy" id="652676"/>
    <lineage>
        <taxon>unclassified sequences</taxon>
        <taxon>metagenomes</taxon>
        <taxon>ecological metagenomes</taxon>
    </lineage>
</organism>
<accession>A0A1W1EEQ6</accession>
<name>A0A1W1EEQ6_9ZZZZ</name>
<dbReference type="EMBL" id="FPKX01000052">
    <property type="protein sequence ID" value="SFZ98493.1"/>
    <property type="molecule type" value="Genomic_DNA"/>
</dbReference>
<reference evidence="1" key="1">
    <citation type="submission" date="2016-10" db="EMBL/GenBank/DDBJ databases">
        <authorList>
            <person name="de Groot N.N."/>
        </authorList>
    </citation>
    <scope>NUCLEOTIDE SEQUENCE</scope>
</reference>
<evidence type="ECO:0000313" key="1">
    <source>
        <dbReference type="EMBL" id="SFZ98493.1"/>
    </source>
</evidence>
<dbReference type="AlphaFoldDB" id="A0A1W1EEQ6"/>
<gene>
    <name evidence="1" type="ORF">MNB_SV-5-219</name>
</gene>
<proteinExistence type="predicted"/>
<evidence type="ECO:0008006" key="2">
    <source>
        <dbReference type="Google" id="ProtNLM"/>
    </source>
</evidence>